<evidence type="ECO:0000256" key="1">
    <source>
        <dbReference type="SAM" id="MobiDB-lite"/>
    </source>
</evidence>
<feature type="compositionally biased region" description="Basic and acidic residues" evidence="1">
    <location>
        <begin position="476"/>
        <end position="493"/>
    </location>
</feature>
<protein>
    <submittedName>
        <fullName evidence="2">Uncharacterized protein</fullName>
    </submittedName>
</protein>
<gene>
    <name evidence="2" type="ORF">PIBRA_LOCUS5246</name>
</gene>
<keyword evidence="3" id="KW-1185">Reference proteome</keyword>
<organism evidence="2 3">
    <name type="scientific">Pieris brassicae</name>
    <name type="common">White butterfly</name>
    <name type="synonym">Large white butterfly</name>
    <dbReference type="NCBI Taxonomy" id="7116"/>
    <lineage>
        <taxon>Eukaryota</taxon>
        <taxon>Metazoa</taxon>
        <taxon>Ecdysozoa</taxon>
        <taxon>Arthropoda</taxon>
        <taxon>Hexapoda</taxon>
        <taxon>Insecta</taxon>
        <taxon>Pterygota</taxon>
        <taxon>Neoptera</taxon>
        <taxon>Endopterygota</taxon>
        <taxon>Lepidoptera</taxon>
        <taxon>Glossata</taxon>
        <taxon>Ditrysia</taxon>
        <taxon>Papilionoidea</taxon>
        <taxon>Pieridae</taxon>
        <taxon>Pierinae</taxon>
        <taxon>Pieris</taxon>
    </lineage>
</organism>
<sequence length="493" mass="56133">MNVSLEFQFQALKDNYGYKGMNVYIRKSADAHRIANGFYLSDGVVGVMFHEMFLVELPHLSAPEVTFALASNILRIKTGIDKILIHTRYTLFRNQSDVIYGNPNDMNSPFTYDVVDNIGNAAIIAENCKLTGYAMIKLSGQSVDIGHSTFAVTECKFSIEISSPGLGREPIIAQYFNQPQSKSLEKLISKPIREEMLPKLQATLLTYINTTLIFQDRLSEFRKSQRKIFKESSKYILKLIRSSNKQSKQLNKATTELQPFHITWDVCVEKACPIHVGVNDVTVHGLDSAFSAHRGGPFKLQCLKIGEALTFNYVQVRGKVHFENQTIKVTQNFFAEIDDLTFSIEIGIDNQVQNYNFVDWRSIELSIMDFKGNIEERMNANSFITGYLYNELPKALTEYLHRDFGVNAKSAKLIGHYSSWSREKNDYEEKTEEISKDQALIGKKIYKTDKVKKKKPLLLSLNKQHDNGYMITVGSDDDRDKGTSLEVDTLKKN</sequence>
<evidence type="ECO:0000313" key="2">
    <source>
        <dbReference type="EMBL" id="CAH4028394.1"/>
    </source>
</evidence>
<feature type="region of interest" description="Disordered" evidence="1">
    <location>
        <begin position="473"/>
        <end position="493"/>
    </location>
</feature>
<name>A0A9P0THM4_PIEBR</name>
<comment type="caution">
    <text evidence="2">The sequence shown here is derived from an EMBL/GenBank/DDBJ whole genome shotgun (WGS) entry which is preliminary data.</text>
</comment>
<dbReference type="Proteomes" id="UP001152562">
    <property type="component" value="Unassembled WGS sequence"/>
</dbReference>
<accession>A0A9P0THM4</accession>
<evidence type="ECO:0000313" key="3">
    <source>
        <dbReference type="Proteomes" id="UP001152562"/>
    </source>
</evidence>
<proteinExistence type="predicted"/>
<dbReference type="AlphaFoldDB" id="A0A9P0THM4"/>
<reference evidence="2" key="1">
    <citation type="submission" date="2022-05" db="EMBL/GenBank/DDBJ databases">
        <authorList>
            <person name="Okamura Y."/>
        </authorList>
    </citation>
    <scope>NUCLEOTIDE SEQUENCE</scope>
</reference>
<dbReference type="EMBL" id="CALOZG010000005">
    <property type="protein sequence ID" value="CAH4028394.1"/>
    <property type="molecule type" value="Genomic_DNA"/>
</dbReference>